<dbReference type="EMBL" id="JXXZ01000002">
    <property type="protein sequence ID" value="KJZ01751.1"/>
    <property type="molecule type" value="Genomic_DNA"/>
</dbReference>
<dbReference type="AlphaFoldDB" id="A0A0F4PRG6"/>
<accession>A0A0F4PRG6</accession>
<dbReference type="Pfam" id="PF08668">
    <property type="entry name" value="HDOD"/>
    <property type="match status" value="1"/>
</dbReference>
<dbReference type="Gene3D" id="1.10.3210.10">
    <property type="entry name" value="Hypothetical protein af1432"/>
    <property type="match status" value="1"/>
</dbReference>
<keyword evidence="3" id="KW-1185">Reference proteome</keyword>
<reference evidence="2 3" key="1">
    <citation type="journal article" date="2015" name="BMC Genomics">
        <title>Genome mining reveals unlocked bioactive potential of marine Gram-negative bacteria.</title>
        <authorList>
            <person name="Machado H."/>
            <person name="Sonnenschein E.C."/>
            <person name="Melchiorsen J."/>
            <person name="Gram L."/>
        </authorList>
    </citation>
    <scope>NUCLEOTIDE SEQUENCE [LARGE SCALE GENOMIC DNA]</scope>
    <source>
        <strain evidence="2 3">S3137</strain>
    </source>
</reference>
<gene>
    <name evidence="2" type="ORF">TW72_02040</name>
</gene>
<dbReference type="PATRIC" id="fig|151081.8.peg.1588"/>
<name>A0A0F4PRG6_9GAMM</name>
<dbReference type="Proteomes" id="UP000033664">
    <property type="component" value="Unassembled WGS sequence"/>
</dbReference>
<feature type="domain" description="HDOD" evidence="1">
    <location>
        <begin position="103"/>
        <end position="318"/>
    </location>
</feature>
<comment type="caution">
    <text evidence="2">The sequence shown here is derived from an EMBL/GenBank/DDBJ whole genome shotgun (WGS) entry which is preliminary data.</text>
</comment>
<dbReference type="RefSeq" id="WP_022945587.1">
    <property type="nucleotide sequence ID" value="NZ_JXXY01000006.1"/>
</dbReference>
<dbReference type="OrthoDB" id="6233174at2"/>
<sequence>MVTKTEQIRQRVDALEQRFNDLLLGHSFAQQQIGFIKTFDIQYGKPLKQRTLLEVEQAAHSQRQKQSSEKLQFTAKVSTKLHAIIENAINEQLHNADNLYSEVLGIQDAVPTILDILGAKAASVGRLEPLVNDLSWLGRELVTLVNLPQYRQERANRGVKIDTPALAIRYLGLDNLRLTIPTYAMRHWLPHSTEPFSLLKRKLRESAMSRAIAAYELAQLQGLNPYSAYIAALFLDLGRVALTRLYLRLFQQIWQRKVTLARDEGNKRLHDALIAIEPDPLYLRNLFVERSLEITRSLVEKMGFRYIGLNALLDDFALVEASEQSGLAQVLVHASCYSQYLMLHEHQLIEDDERTLWFNYVGLQSDHVQHLEKTNLHNLALQIDG</sequence>
<organism evidence="2 3">
    <name type="scientific">Pseudoalteromonas ruthenica</name>
    <dbReference type="NCBI Taxonomy" id="151081"/>
    <lineage>
        <taxon>Bacteria</taxon>
        <taxon>Pseudomonadati</taxon>
        <taxon>Pseudomonadota</taxon>
        <taxon>Gammaproteobacteria</taxon>
        <taxon>Alteromonadales</taxon>
        <taxon>Pseudoalteromonadaceae</taxon>
        <taxon>Pseudoalteromonas</taxon>
    </lineage>
</organism>
<dbReference type="SUPFAM" id="SSF109604">
    <property type="entry name" value="HD-domain/PDEase-like"/>
    <property type="match status" value="1"/>
</dbReference>
<dbReference type="PROSITE" id="PS51833">
    <property type="entry name" value="HDOD"/>
    <property type="match status" value="1"/>
</dbReference>
<evidence type="ECO:0000259" key="1">
    <source>
        <dbReference type="PROSITE" id="PS51833"/>
    </source>
</evidence>
<dbReference type="GeneID" id="58227263"/>
<proteinExistence type="predicted"/>
<dbReference type="InterPro" id="IPR013976">
    <property type="entry name" value="HDOD"/>
</dbReference>
<evidence type="ECO:0000313" key="3">
    <source>
        <dbReference type="Proteomes" id="UP000033664"/>
    </source>
</evidence>
<protein>
    <recommendedName>
        <fullName evidence="1">HDOD domain-containing protein</fullName>
    </recommendedName>
</protein>
<dbReference type="eggNOG" id="COG1639">
    <property type="taxonomic scope" value="Bacteria"/>
</dbReference>
<evidence type="ECO:0000313" key="2">
    <source>
        <dbReference type="EMBL" id="KJZ01751.1"/>
    </source>
</evidence>